<evidence type="ECO:0000259" key="9">
    <source>
        <dbReference type="PROSITE" id="PS50893"/>
    </source>
</evidence>
<dbReference type="PROSITE" id="PS50893">
    <property type="entry name" value="ABC_TRANSPORTER_2"/>
    <property type="match status" value="1"/>
</dbReference>
<dbReference type="InterPro" id="IPR017871">
    <property type="entry name" value="ABC_transporter-like_CS"/>
</dbReference>
<dbReference type="PROSITE" id="PS01095">
    <property type="entry name" value="GH18_1"/>
    <property type="match status" value="1"/>
</dbReference>
<dbReference type="Proteomes" id="UP001501671">
    <property type="component" value="Unassembled WGS sequence"/>
</dbReference>
<comment type="subcellular location">
    <subcellularLocation>
        <location evidence="1">Cell membrane</location>
        <topology evidence="1">Peripheral membrane protein</topology>
    </subcellularLocation>
</comment>
<evidence type="ECO:0000256" key="2">
    <source>
        <dbReference type="ARBA" id="ARBA00005417"/>
    </source>
</evidence>
<comment type="similarity">
    <text evidence="2">Belongs to the ABC transporter superfamily.</text>
</comment>
<name>A0ABP8HJP8_9BURK</name>
<keyword evidence="7" id="KW-0029">Amino-acid transport</keyword>
<dbReference type="InterPro" id="IPR027417">
    <property type="entry name" value="P-loop_NTPase"/>
</dbReference>
<evidence type="ECO:0000256" key="4">
    <source>
        <dbReference type="ARBA" id="ARBA00022475"/>
    </source>
</evidence>
<dbReference type="EMBL" id="BAABFO010000024">
    <property type="protein sequence ID" value="GAA4340100.1"/>
    <property type="molecule type" value="Genomic_DNA"/>
</dbReference>
<evidence type="ECO:0000256" key="7">
    <source>
        <dbReference type="ARBA" id="ARBA00022970"/>
    </source>
</evidence>
<organism evidence="10 11">
    <name type="scientific">Pigmentiphaga soli</name>
    <dbReference type="NCBI Taxonomy" id="1007095"/>
    <lineage>
        <taxon>Bacteria</taxon>
        <taxon>Pseudomonadati</taxon>
        <taxon>Pseudomonadota</taxon>
        <taxon>Betaproteobacteria</taxon>
        <taxon>Burkholderiales</taxon>
        <taxon>Alcaligenaceae</taxon>
        <taxon>Pigmentiphaga</taxon>
    </lineage>
</organism>
<dbReference type="InterPro" id="IPR003593">
    <property type="entry name" value="AAA+_ATPase"/>
</dbReference>
<dbReference type="InterPro" id="IPR003439">
    <property type="entry name" value="ABC_transporter-like_ATP-bd"/>
</dbReference>
<evidence type="ECO:0000256" key="8">
    <source>
        <dbReference type="ARBA" id="ARBA00023136"/>
    </source>
</evidence>
<dbReference type="PROSITE" id="PS00211">
    <property type="entry name" value="ABC_TRANSPORTER_1"/>
    <property type="match status" value="1"/>
</dbReference>
<evidence type="ECO:0000256" key="6">
    <source>
        <dbReference type="ARBA" id="ARBA00022840"/>
    </source>
</evidence>
<gene>
    <name evidence="10" type="ORF">GCM10023144_39270</name>
</gene>
<dbReference type="PANTHER" id="PTHR43166">
    <property type="entry name" value="AMINO ACID IMPORT ATP-BINDING PROTEIN"/>
    <property type="match status" value="1"/>
</dbReference>
<dbReference type="Pfam" id="PF00005">
    <property type="entry name" value="ABC_tran"/>
    <property type="match status" value="1"/>
</dbReference>
<evidence type="ECO:0000313" key="11">
    <source>
        <dbReference type="Proteomes" id="UP001501671"/>
    </source>
</evidence>
<sequence length="250" mass="27646">MALLTVRKLVMEYDGRAVLDGIDLDLEEGELKVVMGPSGCGKSTLLRCLNRLLTPTSGQIIFRGEDVTRPDTDVRALRQRIGFVFQNFALYRHLTALENVTLGLRKLRGMAAAEAAERALHELRRMDMAEHQRKYPAQLSGGQKQRVAIARALAMDPAVLFFDEPTSALDPLMAREVVNVIGQLRRDKVSMLCVTHDLFLARSLGCRVLFLDQGQVQAEGEAEQLFGDHADPRIRAFFSQAVGGGEAAGR</sequence>
<keyword evidence="3" id="KW-0813">Transport</keyword>
<evidence type="ECO:0000313" key="10">
    <source>
        <dbReference type="EMBL" id="GAA4340100.1"/>
    </source>
</evidence>
<accession>A0ABP8HJP8</accession>
<evidence type="ECO:0000256" key="5">
    <source>
        <dbReference type="ARBA" id="ARBA00022741"/>
    </source>
</evidence>
<protein>
    <submittedName>
        <fullName evidence="10">Amino acid ABC transporter ATP-binding protein</fullName>
    </submittedName>
</protein>
<dbReference type="InterPro" id="IPR001579">
    <property type="entry name" value="Glyco_hydro_18_chit_AS"/>
</dbReference>
<dbReference type="InterPro" id="IPR050086">
    <property type="entry name" value="MetN_ABC_transporter-like"/>
</dbReference>
<keyword evidence="5" id="KW-0547">Nucleotide-binding</keyword>
<dbReference type="RefSeq" id="WP_345251590.1">
    <property type="nucleotide sequence ID" value="NZ_BAABFO010000024.1"/>
</dbReference>
<feature type="domain" description="ABC transporter" evidence="9">
    <location>
        <begin position="4"/>
        <end position="238"/>
    </location>
</feature>
<proteinExistence type="inferred from homology"/>
<dbReference type="SMART" id="SM00382">
    <property type="entry name" value="AAA"/>
    <property type="match status" value="1"/>
</dbReference>
<dbReference type="SUPFAM" id="SSF52540">
    <property type="entry name" value="P-loop containing nucleoside triphosphate hydrolases"/>
    <property type="match status" value="1"/>
</dbReference>
<keyword evidence="6 10" id="KW-0067">ATP-binding</keyword>
<dbReference type="GO" id="GO:0005524">
    <property type="term" value="F:ATP binding"/>
    <property type="evidence" value="ECO:0007669"/>
    <property type="project" value="UniProtKB-KW"/>
</dbReference>
<evidence type="ECO:0000256" key="3">
    <source>
        <dbReference type="ARBA" id="ARBA00022448"/>
    </source>
</evidence>
<evidence type="ECO:0000256" key="1">
    <source>
        <dbReference type="ARBA" id="ARBA00004202"/>
    </source>
</evidence>
<dbReference type="InterPro" id="IPR030679">
    <property type="entry name" value="ABC_ATPase_HisP-typ"/>
</dbReference>
<dbReference type="Gene3D" id="3.40.50.300">
    <property type="entry name" value="P-loop containing nucleotide triphosphate hydrolases"/>
    <property type="match status" value="1"/>
</dbReference>
<comment type="caution">
    <text evidence="10">The sequence shown here is derived from an EMBL/GenBank/DDBJ whole genome shotgun (WGS) entry which is preliminary data.</text>
</comment>
<dbReference type="PANTHER" id="PTHR43166:SF9">
    <property type="entry name" value="GLUTAMATE_ASPARTATE IMPORT ATP-BINDING PROTEIN GLTL"/>
    <property type="match status" value="1"/>
</dbReference>
<keyword evidence="8" id="KW-0472">Membrane</keyword>
<dbReference type="PIRSF" id="PIRSF039085">
    <property type="entry name" value="ABC_ATPase_HisP"/>
    <property type="match status" value="1"/>
</dbReference>
<keyword evidence="4" id="KW-1003">Cell membrane</keyword>
<reference evidence="11" key="1">
    <citation type="journal article" date="2019" name="Int. J. Syst. Evol. Microbiol.">
        <title>The Global Catalogue of Microorganisms (GCM) 10K type strain sequencing project: providing services to taxonomists for standard genome sequencing and annotation.</title>
        <authorList>
            <consortium name="The Broad Institute Genomics Platform"/>
            <consortium name="The Broad Institute Genome Sequencing Center for Infectious Disease"/>
            <person name="Wu L."/>
            <person name="Ma J."/>
        </authorList>
    </citation>
    <scope>NUCLEOTIDE SEQUENCE [LARGE SCALE GENOMIC DNA]</scope>
    <source>
        <strain evidence="11">JCM 17666</strain>
    </source>
</reference>
<keyword evidence="11" id="KW-1185">Reference proteome</keyword>